<feature type="non-terminal residue" evidence="1">
    <location>
        <position position="684"/>
    </location>
</feature>
<dbReference type="Proteomes" id="UP000324800">
    <property type="component" value="Unassembled WGS sequence"/>
</dbReference>
<dbReference type="EMBL" id="SNRW01019515">
    <property type="protein sequence ID" value="KAA6366307.1"/>
    <property type="molecule type" value="Genomic_DNA"/>
</dbReference>
<organism evidence="1 2">
    <name type="scientific">Streblomastix strix</name>
    <dbReference type="NCBI Taxonomy" id="222440"/>
    <lineage>
        <taxon>Eukaryota</taxon>
        <taxon>Metamonada</taxon>
        <taxon>Preaxostyla</taxon>
        <taxon>Oxymonadida</taxon>
        <taxon>Streblomastigidae</taxon>
        <taxon>Streblomastix</taxon>
    </lineage>
</organism>
<evidence type="ECO:0000313" key="2">
    <source>
        <dbReference type="Proteomes" id="UP000324800"/>
    </source>
</evidence>
<protein>
    <submittedName>
        <fullName evidence="1">Uncharacterized protein</fullName>
    </submittedName>
</protein>
<reference evidence="1 2" key="1">
    <citation type="submission" date="2019-03" db="EMBL/GenBank/DDBJ databases">
        <title>Single cell metagenomics reveals metabolic interactions within the superorganism composed of flagellate Streblomastix strix and complex community of Bacteroidetes bacteria on its surface.</title>
        <authorList>
            <person name="Treitli S.C."/>
            <person name="Kolisko M."/>
            <person name="Husnik F."/>
            <person name="Keeling P."/>
            <person name="Hampl V."/>
        </authorList>
    </citation>
    <scope>NUCLEOTIDE SEQUENCE [LARGE SCALE GENOMIC DNA]</scope>
    <source>
        <strain evidence="1">ST1C</strain>
    </source>
</reference>
<accession>A0A5J4U6U0</accession>
<sequence length="684" mass="75574">MYSTQVHVRPIGVDGISSRNIDEGDGTGAIDKPLKSLVFAVNSKTAGNLDIVLYRLTYSISDSLLILDDTVTIRDVDECSSPFYNTSNSKIEDVNLDYCALLIKGGSLVLNSIDVSISASTNPFVLIFITGAGSFEANGASITFSNMNSKLIESTQAIKSFKLTNIYTIPYDGAASTDSFIDLTLNSGSTFSVSDTTFKAPDPYVTEKSHLRHVTIKADSKPAVFLFSHVTFDSLGTDTTTASVVQILGTAIIPEEVFDHCTVPSGTAPLLQIHGESYPSQYDNILLKSSQNILGEFSQLGTELSYELINRRITYVGSRYVIQSELNGQLDVQSGGHLTVRGVSFIQQQRGNSVIYASSGDAVIVLEGVGFLVTSQEQIATGLGFLHSSDLREDLESINKKRQKINIDYYLKSLQKTSHSQILTKPFIDIYRGYSLTLSSIRFGDWIATNEIPLIRSVGAIQHALIENIKVSRVGRQYGGPHILDLNLRPPGEVVIRNVTIDGRGWVHNTKQPVSNQQSYYFTPKNLGKCITGQTEFEKIPIDPDVKLDVQFPGEFQWRQPAIKLTGGKLRISDTTFIGLGVDGALILQDVDADLANSTRFEENDVYRAAKAEGRKKLIPSEIESISDEEDSDNEYDETDRRIRELRRYPEYIKNVIVNGKTTLRAWNVSFIGEKLAKKKDSYQ</sequence>
<name>A0A5J4U6U0_9EUKA</name>
<dbReference type="AlphaFoldDB" id="A0A5J4U6U0"/>
<gene>
    <name evidence="1" type="ORF">EZS28_038166</name>
</gene>
<evidence type="ECO:0000313" key="1">
    <source>
        <dbReference type="EMBL" id="KAA6366307.1"/>
    </source>
</evidence>
<proteinExistence type="predicted"/>
<comment type="caution">
    <text evidence="1">The sequence shown here is derived from an EMBL/GenBank/DDBJ whole genome shotgun (WGS) entry which is preliminary data.</text>
</comment>